<dbReference type="EMBL" id="KR862310">
    <property type="protein sequence ID" value="ALS54339.1"/>
    <property type="molecule type" value="Genomic_RNA"/>
</dbReference>
<evidence type="ECO:0000313" key="2">
    <source>
        <dbReference type="Proteomes" id="UP000168821"/>
    </source>
</evidence>
<protein>
    <submittedName>
        <fullName evidence="1">ORF4' protein</fullName>
    </submittedName>
</protein>
<sequence>MGPLHLGVISALCLVTSGAKHSFCLICTSHNITHFQTEHYQTPPPKRQGPGGYTPPGPFQILGYGENCHDNKLVGEVLNALEVTRGNLDGLDDAFTLLSFARCLVRALEYKQANISHKFFMANHTLHLCANLTNTYSYLSIQTPWFISPGAIRWATIFCSILAVLRAFYG</sequence>
<dbReference type="Pfam" id="PF02497">
    <property type="entry name" value="Arteri_GP4"/>
    <property type="match status" value="1"/>
</dbReference>
<dbReference type="InterPro" id="IPR003412">
    <property type="entry name" value="Arteri_GP4"/>
</dbReference>
<reference evidence="1 2" key="1">
    <citation type="journal article" date="2016" name="J. Virol.">
        <title>Arteriviruses, Pegiviruses, and Lentiviruses Are Common among Wild African Monkeys.</title>
        <authorList>
            <person name="Bailey A."/>
            <person name="Heimbruch K."/>
        </authorList>
    </citation>
    <scope>NUCLEOTIDE SEQUENCE [LARGE SCALE GENOMIC DNA]</scope>
    <source>
        <strain evidence="1">VSAA1011</strain>
    </source>
</reference>
<evidence type="ECO:0000313" key="1">
    <source>
        <dbReference type="EMBL" id="ALS54339.1"/>
    </source>
</evidence>
<name>A0A159D7Q6_9NIDO</name>
<organism evidence="1 2">
    <name type="scientific">Free State vervet virus</name>
    <dbReference type="NCBI Taxonomy" id="1737586"/>
    <lineage>
        <taxon>Viruses</taxon>
        <taxon>Riboviria</taxon>
        <taxon>Orthornavirae</taxon>
        <taxon>Pisuviricota</taxon>
        <taxon>Pisoniviricetes</taxon>
        <taxon>Nidovirales</taxon>
        <taxon>Arnidovirineae</taxon>
        <taxon>Arteriviridae</taxon>
        <taxon>Simarterivirinae</taxon>
        <taxon>Epsilonarterivirus</taxon>
        <taxon>Sheartevirus</taxon>
        <taxon>Epsilonarterivirus safriver</taxon>
    </lineage>
</organism>
<dbReference type="Proteomes" id="UP000168821">
    <property type="component" value="Genome"/>
</dbReference>
<accession>A0A159D7Q6</accession>
<proteinExistence type="predicted"/>
<dbReference type="GO" id="GO:0019031">
    <property type="term" value="C:viral envelope"/>
    <property type="evidence" value="ECO:0007669"/>
    <property type="project" value="InterPro"/>
</dbReference>